<reference evidence="2 3" key="1">
    <citation type="submission" date="2021-07" db="EMBL/GenBank/DDBJ databases">
        <title>Whole Genome Sequence of Nocardia Iowensis.</title>
        <authorList>
            <person name="Lamm A."/>
            <person name="Collins-Fairclough A.M."/>
            <person name="Bunk B."/>
            <person name="Sproer C."/>
        </authorList>
    </citation>
    <scope>NUCLEOTIDE SEQUENCE [LARGE SCALE GENOMIC DNA]</scope>
    <source>
        <strain evidence="2 3">NRRL 5646</strain>
    </source>
</reference>
<dbReference type="InterPro" id="IPR041581">
    <property type="entry name" value="Glyoxalase_6"/>
</dbReference>
<name>A0ABX8RJC9_NOCIO</name>
<evidence type="ECO:0000313" key="3">
    <source>
        <dbReference type="Proteomes" id="UP000694257"/>
    </source>
</evidence>
<proteinExistence type="predicted"/>
<dbReference type="PANTHER" id="PTHR35908">
    <property type="entry name" value="HYPOTHETICAL FUSION PROTEIN"/>
    <property type="match status" value="1"/>
</dbReference>
<feature type="domain" description="VOC" evidence="1">
    <location>
        <begin position="5"/>
        <end position="119"/>
    </location>
</feature>
<dbReference type="PROSITE" id="PS51819">
    <property type="entry name" value="VOC"/>
    <property type="match status" value="1"/>
</dbReference>
<gene>
    <name evidence="2" type="ORF">KV110_30340</name>
</gene>
<dbReference type="CDD" id="cd06587">
    <property type="entry name" value="VOC"/>
    <property type="match status" value="1"/>
</dbReference>
<evidence type="ECO:0000313" key="2">
    <source>
        <dbReference type="EMBL" id="QXN89738.1"/>
    </source>
</evidence>
<accession>A0ABX8RJC9</accession>
<dbReference type="RefSeq" id="WP_218470606.1">
    <property type="nucleotide sequence ID" value="NZ_BAABJN010000006.1"/>
</dbReference>
<evidence type="ECO:0000259" key="1">
    <source>
        <dbReference type="PROSITE" id="PS51819"/>
    </source>
</evidence>
<dbReference type="InterPro" id="IPR037523">
    <property type="entry name" value="VOC_core"/>
</dbReference>
<dbReference type="Proteomes" id="UP000694257">
    <property type="component" value="Chromosome"/>
</dbReference>
<dbReference type="EMBL" id="CP078145">
    <property type="protein sequence ID" value="QXN89738.1"/>
    <property type="molecule type" value="Genomic_DNA"/>
</dbReference>
<organism evidence="2 3">
    <name type="scientific">Nocardia iowensis</name>
    <dbReference type="NCBI Taxonomy" id="204891"/>
    <lineage>
        <taxon>Bacteria</taxon>
        <taxon>Bacillati</taxon>
        <taxon>Actinomycetota</taxon>
        <taxon>Actinomycetes</taxon>
        <taxon>Mycobacteriales</taxon>
        <taxon>Nocardiaceae</taxon>
        <taxon>Nocardia</taxon>
    </lineage>
</organism>
<keyword evidence="3" id="KW-1185">Reference proteome</keyword>
<protein>
    <submittedName>
        <fullName evidence="2">VOC family protein</fullName>
    </submittedName>
</protein>
<sequence length="136" mass="14920">MTIARLSLITLHCADQEALAAFWAELLGGEIVHRTEEVAVVQTERGALCALRVPGYEPPTWPGGATPNHMHLDLVVDDLDAGEAEAIRVGARRAEVQPGPDRWRVLLDPAGHPFCLTTHLPLLPLGPRPEERDEDR</sequence>
<dbReference type="PANTHER" id="PTHR35908:SF1">
    <property type="entry name" value="CONSERVED PROTEIN"/>
    <property type="match status" value="1"/>
</dbReference>
<dbReference type="Pfam" id="PF18029">
    <property type="entry name" value="Glyoxalase_6"/>
    <property type="match status" value="1"/>
</dbReference>